<evidence type="ECO:0000256" key="7">
    <source>
        <dbReference type="ARBA" id="ARBA00022801"/>
    </source>
</evidence>
<dbReference type="InterPro" id="IPR040980">
    <property type="entry name" value="SWI2_SNF2"/>
</dbReference>
<keyword evidence="6" id="KW-0255">Endonuclease</keyword>
<evidence type="ECO:0000256" key="3">
    <source>
        <dbReference type="ARBA" id="ARBA00022722"/>
    </source>
</evidence>
<evidence type="ECO:0000256" key="2">
    <source>
        <dbReference type="ARBA" id="ARBA00008598"/>
    </source>
</evidence>
<dbReference type="OrthoDB" id="9758243at2"/>
<keyword evidence="4 10" id="KW-0547">Nucleotide-binding</keyword>
<dbReference type="PANTHER" id="PTHR30195">
    <property type="entry name" value="TYPE I SITE-SPECIFIC DEOXYRIBONUCLEASE PROTEIN SUBUNIT M AND R"/>
    <property type="match status" value="1"/>
</dbReference>
<dbReference type="NCBIfam" id="TIGR00348">
    <property type="entry name" value="hsdR"/>
    <property type="match status" value="1"/>
</dbReference>
<evidence type="ECO:0000256" key="8">
    <source>
        <dbReference type="ARBA" id="ARBA00022840"/>
    </source>
</evidence>
<dbReference type="CDD" id="cd22332">
    <property type="entry name" value="HsdR_N"/>
    <property type="match status" value="1"/>
</dbReference>
<sequence length="1002" mass="114622">MSEQRIEQGFIDKLIELKYSYRPDITDRASLERNFREKFEDLNRVRLTDGEFARLLDEIVTPDVFAAARTLRERNAFTREDGTPLNYTLVNIKDWCKNTFEVVNQLRINTDNSHHRFDVLILINGVPCVQVELKTLGVNPRRAMEQIVEYKNDPGNGYAKTLLVFLQLFIVSNRDNTYYFANNNARHFSFNADERFLPIYQFADEANKKITCLDGFAETFLVKCTLGQTLSRYMVLIASEQKLMMMRPYQVYAVKAIVDCIEQNCGNGYIWHTTGSGKTLTSFKASTLLKDNTDIEKCLFVVDRKDLDRQTREEFNKFQEGCVEENTNTAALVHRLLSEDYADKVIVTTIQKLGLALDENSKRNKQRKRNDQLTYKEQLASLRDKRIVFIFDECHRSQFGENHKAIKEFFPKAQLFGFTGTPIFEENASRVKVENQQASYQTTDELFQKQLHAYTITHAIEDANVLRFHIDYFKPEGKKIPKPGEGLAKRAVIEAILAKHDIATAQRRFNAILATGSINDAIEYHSLFAKLQHAKQLADPDYQPLNIACVFSPPAEGNADVKQIQEDLQQEKQDNEEDPEGKKAALKAILMDYNTRYGGNYSISEFDLYYQDVQKRIKDQQWPNADYPHTQKIDITIVVDMLLTGFDSKYLNTLYVDKNLKYHGLIQAFSRTNRVLNSTKPYGNILDFRQQQEAVDIAITRFSGERSGKQPREIWLVDKAPAVIEKLQAAVQKLDDFMQSQGVACAPEAVHNLKGDDARAAFIGHFKEVQRLKTQLDQYTDLTEDNAAVIEHILPKESLLGFRGAYLETAQRLKAQQDKNVKEPDGKTDSVDQLDFEFVLFASAVIDYDYIVGLMSRFSQQEPSKQQMSRDQLIGLIQADAKFMNERDDIAAYIATLKVGEGLSETAIRNSYILFKQHKDAAELADIASKHRLAPADLESFVDGILQRMIFDGEQLSDLMAPLDLGWKARTQAELALMDDLHPLLTKRAQGREISGLSAYEQ</sequence>
<dbReference type="Pfam" id="PF18766">
    <property type="entry name" value="SWI2_SNF2"/>
    <property type="match status" value="1"/>
</dbReference>
<dbReference type="PANTHER" id="PTHR30195:SF16">
    <property type="entry name" value="TYPE I RESTRICTION ENZYME ENDONUCLEASE SUBUNIT"/>
    <property type="match status" value="1"/>
</dbReference>
<keyword evidence="5 10" id="KW-0680">Restriction system</keyword>
<dbReference type="PATRIC" id="fig|882211.3.peg.1685"/>
<dbReference type="InterPro" id="IPR055180">
    <property type="entry name" value="HsdR_RecA-like_helicase_dom_2"/>
</dbReference>
<organism evidence="12 13">
    <name type="scientific">Pseudomonas deceptionensis</name>
    <dbReference type="NCBI Taxonomy" id="882211"/>
    <lineage>
        <taxon>Bacteria</taxon>
        <taxon>Pseudomonadati</taxon>
        <taxon>Pseudomonadota</taxon>
        <taxon>Gammaproteobacteria</taxon>
        <taxon>Pseudomonadales</taxon>
        <taxon>Pseudomonadaceae</taxon>
        <taxon>Pseudomonas</taxon>
    </lineage>
</organism>
<dbReference type="InterPro" id="IPR022625">
    <property type="entry name" value="TypeI_RM_Rsu_C"/>
</dbReference>
<dbReference type="EC" id="3.1.21.3" evidence="10"/>
<keyword evidence="9 10" id="KW-0238">DNA-binding</keyword>
<dbReference type="Gene3D" id="3.90.1570.50">
    <property type="match status" value="1"/>
</dbReference>
<dbReference type="Gene3D" id="3.40.50.300">
    <property type="entry name" value="P-loop containing nucleotide triphosphate hydrolases"/>
    <property type="match status" value="2"/>
</dbReference>
<evidence type="ECO:0000256" key="1">
    <source>
        <dbReference type="ARBA" id="ARBA00000851"/>
    </source>
</evidence>
<dbReference type="AlphaFoldDB" id="A0A0J6JE00"/>
<evidence type="ECO:0000256" key="4">
    <source>
        <dbReference type="ARBA" id="ARBA00022741"/>
    </source>
</evidence>
<dbReference type="SUPFAM" id="SSF52540">
    <property type="entry name" value="P-loop containing nucleoside triphosphate hydrolases"/>
    <property type="match status" value="1"/>
</dbReference>
<dbReference type="InterPro" id="IPR027417">
    <property type="entry name" value="P-loop_NTPase"/>
</dbReference>
<dbReference type="InterPro" id="IPR007409">
    <property type="entry name" value="Restrct_endonuc_type1_HsdR_N"/>
</dbReference>
<dbReference type="GO" id="GO:0009035">
    <property type="term" value="F:type I site-specific deoxyribonuclease activity"/>
    <property type="evidence" value="ECO:0007669"/>
    <property type="project" value="UniProtKB-EC"/>
</dbReference>
<comment type="subunit">
    <text evidence="10">The type I restriction/modification system is composed of three polypeptides R, M and S.</text>
</comment>
<dbReference type="EMBL" id="FNUD01000002">
    <property type="protein sequence ID" value="SEE59290.1"/>
    <property type="molecule type" value="Genomic_DNA"/>
</dbReference>
<dbReference type="RefSeq" id="WP_048359427.1">
    <property type="nucleotide sequence ID" value="NZ_FNUD01000002.1"/>
</dbReference>
<keyword evidence="7 10" id="KW-0378">Hydrolase</keyword>
<keyword evidence="8 10" id="KW-0067">ATP-binding</keyword>
<comment type="similarity">
    <text evidence="2 10">Belongs to the HsdR family.</text>
</comment>
<comment type="function">
    <text evidence="10">Subunit R is required for both nuclease and ATPase activities, but not for modification.</text>
</comment>
<evidence type="ECO:0000259" key="11">
    <source>
        <dbReference type="PROSITE" id="PS51192"/>
    </source>
</evidence>
<proteinExistence type="inferred from homology"/>
<dbReference type="Pfam" id="PF22679">
    <property type="entry name" value="T1R_D3-like"/>
    <property type="match status" value="1"/>
</dbReference>
<keyword evidence="13" id="KW-1185">Reference proteome</keyword>
<dbReference type="Proteomes" id="UP000183613">
    <property type="component" value="Unassembled WGS sequence"/>
</dbReference>
<comment type="catalytic activity">
    <reaction evidence="1 10">
        <text>Endonucleolytic cleavage of DNA to give random double-stranded fragments with terminal 5'-phosphates, ATP is simultaneously hydrolyzed.</text>
        <dbReference type="EC" id="3.1.21.3"/>
    </reaction>
</comment>
<dbReference type="GO" id="GO:0005524">
    <property type="term" value="F:ATP binding"/>
    <property type="evidence" value="ECO:0007669"/>
    <property type="project" value="UniProtKB-KW"/>
</dbReference>
<feature type="domain" description="Helicase ATP-binding" evidence="11">
    <location>
        <begin position="259"/>
        <end position="440"/>
    </location>
</feature>
<dbReference type="Pfam" id="PF12008">
    <property type="entry name" value="EcoR124_C"/>
    <property type="match status" value="1"/>
</dbReference>
<evidence type="ECO:0000256" key="10">
    <source>
        <dbReference type="RuleBase" id="RU364115"/>
    </source>
</evidence>
<name>A0A0J6JE00_PSEDM</name>
<dbReference type="GO" id="GO:0009307">
    <property type="term" value="P:DNA restriction-modification system"/>
    <property type="evidence" value="ECO:0007669"/>
    <property type="project" value="UniProtKB-KW"/>
</dbReference>
<dbReference type="Pfam" id="PF04313">
    <property type="entry name" value="HSDR_N"/>
    <property type="match status" value="1"/>
</dbReference>
<protein>
    <recommendedName>
        <fullName evidence="10">Type I restriction enzyme endonuclease subunit</fullName>
        <shortName evidence="10">R protein</shortName>
        <ecNumber evidence="10">3.1.21.3</ecNumber>
    </recommendedName>
</protein>
<accession>A0A0J6JE00</accession>
<reference evidence="12" key="1">
    <citation type="submission" date="2016-10" db="EMBL/GenBank/DDBJ databases">
        <authorList>
            <person name="Varghese N."/>
            <person name="Submissions S."/>
        </authorList>
    </citation>
    <scope>NUCLEOTIDE SEQUENCE [LARGE SCALE GENOMIC DNA]</scope>
    <source>
        <strain evidence="12">LMG 25555</strain>
    </source>
</reference>
<dbReference type="CDD" id="cd18800">
    <property type="entry name" value="SF2_C_EcoR124I-like"/>
    <property type="match status" value="1"/>
</dbReference>
<gene>
    <name evidence="12" type="ORF">SAMN04489800_1370</name>
</gene>
<dbReference type="PROSITE" id="PS51192">
    <property type="entry name" value="HELICASE_ATP_BIND_1"/>
    <property type="match status" value="1"/>
</dbReference>
<evidence type="ECO:0000256" key="6">
    <source>
        <dbReference type="ARBA" id="ARBA00022759"/>
    </source>
</evidence>
<dbReference type="InterPro" id="IPR014001">
    <property type="entry name" value="Helicase_ATP-bd"/>
</dbReference>
<evidence type="ECO:0000256" key="9">
    <source>
        <dbReference type="ARBA" id="ARBA00023125"/>
    </source>
</evidence>
<dbReference type="SMART" id="SM00487">
    <property type="entry name" value="DEXDc"/>
    <property type="match status" value="1"/>
</dbReference>
<evidence type="ECO:0000313" key="12">
    <source>
        <dbReference type="EMBL" id="SEE59290.1"/>
    </source>
</evidence>
<dbReference type="InterPro" id="IPR004473">
    <property type="entry name" value="Restrct_endonuc_typeI_HsdR"/>
</dbReference>
<comment type="caution">
    <text evidence="12">The sequence shown here is derived from an EMBL/GenBank/DDBJ whole genome shotgun (WGS) entry which is preliminary data.</text>
</comment>
<evidence type="ECO:0000256" key="5">
    <source>
        <dbReference type="ARBA" id="ARBA00022747"/>
    </source>
</evidence>
<dbReference type="GO" id="GO:0003677">
    <property type="term" value="F:DNA binding"/>
    <property type="evidence" value="ECO:0007669"/>
    <property type="project" value="UniProtKB-KW"/>
</dbReference>
<evidence type="ECO:0000313" key="13">
    <source>
        <dbReference type="Proteomes" id="UP000183613"/>
    </source>
</evidence>
<keyword evidence="3" id="KW-0540">Nuclease</keyword>
<dbReference type="InterPro" id="IPR051268">
    <property type="entry name" value="Type-I_R_enzyme_R_subunit"/>
</dbReference>